<dbReference type="PANTHER" id="PTHR12128">
    <property type="entry name" value="DIHYDRODIPICOLINATE SYNTHASE"/>
    <property type="match status" value="1"/>
</dbReference>
<dbReference type="SMART" id="SM01130">
    <property type="entry name" value="DHDPS"/>
    <property type="match status" value="1"/>
</dbReference>
<dbReference type="Pfam" id="PF00701">
    <property type="entry name" value="DHDPS"/>
    <property type="match status" value="1"/>
</dbReference>
<dbReference type="PRINTS" id="PR00146">
    <property type="entry name" value="DHPICSNTHASE"/>
</dbReference>
<keyword evidence="1 2" id="KW-0456">Lyase</keyword>
<dbReference type="AlphaFoldDB" id="A0A330GVQ1"/>
<gene>
    <name evidence="5" type="ORF">DPM35_07540</name>
</gene>
<dbReference type="SUPFAM" id="SSF51569">
    <property type="entry name" value="Aldolase"/>
    <property type="match status" value="1"/>
</dbReference>
<comment type="caution">
    <text evidence="5">The sequence shown here is derived from an EMBL/GenBank/DDBJ whole genome shotgun (WGS) entry which is preliminary data.</text>
</comment>
<feature type="active site" description="Proton donor/acceptor" evidence="3">
    <location>
        <position position="157"/>
    </location>
</feature>
<comment type="similarity">
    <text evidence="2">Belongs to the DapA family.</text>
</comment>
<name>A0A330GVQ1_9HYPH</name>
<feature type="binding site" evidence="4">
    <location>
        <position position="67"/>
    </location>
    <ligand>
        <name>pyruvate</name>
        <dbReference type="ChEBI" id="CHEBI:15361"/>
    </ligand>
</feature>
<proteinExistence type="inferred from homology"/>
<accession>A0A330GVQ1</accession>
<dbReference type="InterPro" id="IPR013785">
    <property type="entry name" value="Aldolase_TIM"/>
</dbReference>
<dbReference type="Gene3D" id="3.20.20.70">
    <property type="entry name" value="Aldolase class I"/>
    <property type="match status" value="1"/>
</dbReference>
<evidence type="ECO:0000256" key="2">
    <source>
        <dbReference type="PIRNR" id="PIRNR001365"/>
    </source>
</evidence>
<dbReference type="Proteomes" id="UP000251956">
    <property type="component" value="Unassembled WGS sequence"/>
</dbReference>
<evidence type="ECO:0000256" key="1">
    <source>
        <dbReference type="ARBA" id="ARBA00023239"/>
    </source>
</evidence>
<protein>
    <submittedName>
        <fullName evidence="5">Dihydrodipicolinate synthase family protein</fullName>
    </submittedName>
</protein>
<evidence type="ECO:0000256" key="3">
    <source>
        <dbReference type="PIRSR" id="PIRSR001365-1"/>
    </source>
</evidence>
<sequence>METAANRSRLAARPRTFRTPENRLLGVIAAVPTPIDASGSPDHARFLQLARDLLDAGCDALNMLGTTGEATSFSLKQRVGFMEAAAKALPRDRLMVGTGAAALADARQLAQAADELEFAAALVLPPFYYKGITDYGIVAYFDALVNTTSSNIPLYLYNFPALSGVPFGVELIARLRNEFGNRIAGLKDSSGNIAYAREVASMSADLSVFPSNEATLLEARSGVFAGCISATASLSAEFCASAFHKGDAEALQKAMAVRQLFDGKPLVPCVKAVLARDRGDDELARVVPPLVSCAPSDADELYRHYCAIGAAAR</sequence>
<organism evidence="5 6">
    <name type="scientific">Mesorhizobium atlanticum</name>
    <dbReference type="NCBI Taxonomy" id="2233532"/>
    <lineage>
        <taxon>Bacteria</taxon>
        <taxon>Pseudomonadati</taxon>
        <taxon>Pseudomonadota</taxon>
        <taxon>Alphaproteobacteria</taxon>
        <taxon>Hyphomicrobiales</taxon>
        <taxon>Phyllobacteriaceae</taxon>
        <taxon>Mesorhizobium</taxon>
    </lineage>
</organism>
<dbReference type="RefSeq" id="WP_112126666.1">
    <property type="nucleotide sequence ID" value="NZ_QMBQ01000002.1"/>
</dbReference>
<reference evidence="5 6" key="2">
    <citation type="submission" date="2018-07" db="EMBL/GenBank/DDBJ databases">
        <title>Diversity of Mesorhizobium strains in Brazil.</title>
        <authorList>
            <person name="Helene L.C.F."/>
            <person name="Dall'Agnol R."/>
            <person name="Delamuta J.R.M."/>
            <person name="Hungria M."/>
        </authorList>
    </citation>
    <scope>NUCLEOTIDE SEQUENCE [LARGE SCALE GENOMIC DNA]</scope>
    <source>
        <strain evidence="5 6">CNPSo 3140</strain>
    </source>
</reference>
<dbReference type="OrthoDB" id="7157803at2"/>
<keyword evidence="6" id="KW-1185">Reference proteome</keyword>
<dbReference type="InterPro" id="IPR002220">
    <property type="entry name" value="DapA-like"/>
</dbReference>
<feature type="active site" description="Schiff-base intermediate with substrate" evidence="3">
    <location>
        <position position="187"/>
    </location>
</feature>
<feature type="binding site" evidence="4">
    <location>
        <position position="228"/>
    </location>
    <ligand>
        <name>pyruvate</name>
        <dbReference type="ChEBI" id="CHEBI:15361"/>
    </ligand>
</feature>
<evidence type="ECO:0000313" key="5">
    <source>
        <dbReference type="EMBL" id="RAZ78419.1"/>
    </source>
</evidence>
<dbReference type="GO" id="GO:0008840">
    <property type="term" value="F:4-hydroxy-tetrahydrodipicolinate synthase activity"/>
    <property type="evidence" value="ECO:0007669"/>
    <property type="project" value="TreeGrafter"/>
</dbReference>
<dbReference type="PIRSF" id="PIRSF001365">
    <property type="entry name" value="DHDPS"/>
    <property type="match status" value="1"/>
</dbReference>
<reference evidence="6" key="1">
    <citation type="submission" date="2018-06" db="EMBL/GenBank/DDBJ databases">
        <authorList>
            <person name="Helene L.C."/>
            <person name="Dall'Agnol R."/>
            <person name="Delamuta J.R."/>
            <person name="Hungria M."/>
        </authorList>
    </citation>
    <scope>NUCLEOTIDE SEQUENCE [LARGE SCALE GENOMIC DNA]</scope>
    <source>
        <strain evidence="6">CNPSo 3140</strain>
    </source>
</reference>
<dbReference type="CDD" id="cd00408">
    <property type="entry name" value="DHDPS-like"/>
    <property type="match status" value="1"/>
</dbReference>
<evidence type="ECO:0000256" key="4">
    <source>
        <dbReference type="PIRSR" id="PIRSR001365-2"/>
    </source>
</evidence>
<dbReference type="EMBL" id="QMBQ01000002">
    <property type="protein sequence ID" value="RAZ78419.1"/>
    <property type="molecule type" value="Genomic_DNA"/>
</dbReference>
<evidence type="ECO:0000313" key="6">
    <source>
        <dbReference type="Proteomes" id="UP000251956"/>
    </source>
</evidence>
<dbReference type="PANTHER" id="PTHR12128:SF67">
    <property type="entry name" value="BLR3884 PROTEIN"/>
    <property type="match status" value="1"/>
</dbReference>